<sequence>MLEAWRPIFNRCDGHAPPDYTQFLNTFPDALPSDTSFDALRPFQIPLIDEHIITAVIKQLTPCAGGVDGWHVHELKALGPLCIQRLVHLYRLIESMNTWPDHLCEIPVAALKKGGCSPLEARPISLSPLLCRVWAKAKFQQLQSWHVSWLPDVLRGGAPQREAVDCYYQVALEAELAQTSNHTLFGVFYDYKKCFDNVSWEIESGLLRDLGMPTSVHGPMLAFSKQIVRRFKFGNSIGPAFPNTDSIMQGCPLAVLRINAVIAAWARSLTCTFPLRALGGYIDDKNVRTQSAQQLQQIIQHTSTFDAAIDAVVNTDKTVTFATSAKGRKQLSHIMLNGQPLNQVNDDKLLGGHMSFTKRRSRAIANKRARKYLDVAERVVICPLNIAAKETMLVTAGAAKYKYGLELGPCDKKRENQLRNNILQALWRGRSAKSVDIALTLCHKGHLFDPLQLRLIQPFIIARRQLHVSLLVLFRLKYKLLNAFDNSFKNLKLAMMVSMAMSFVCRDWLPILRSVLLVTGLRVAGLSVPKVVSRFKRVLLPPLFLALLMWLLGMTPVAHLALPSPLQTVGGFCMFSLCTAFVVLPRILPSLLVMRLFLLPCLHGLLFMALGLAWCAVILTLILVTVRPALPPVLQAGGTIWGLKLVPSPPFMQFVISVPLPAALMPFSAISMPGSKSLPTSTLDASALAALAESCLCPIQERWHALLECQDVDSAWDLLCRTCHRFVHARGTDTPPNSCDRGLAPVVRQRLLFPPRFDNAGFSVRLSRLFRLQRRIQEASLARAKRGFAAATLLAAIRRSFSQLCVGLTFSSMPHAAAQVRNETHCELQLLERQRLAAWKLRMQQSWAGHKRDVFKWIRAHKALQAVPDFVSSPYGLCAAPAELLKRVIAKWTKIFCKYSDGTSPSWAPFAERYSAYFSCHAVKLPPLDPRRLQRLACGGRAAASGLDAWTKVLRAEAPQVRAGCFIDDRSLRSGQAEALKTAVHLTDEFDSLSESVSNQDKTKLLCTDLPLEQELQGFMHGELPVSPVSDAPLLGVNLPARAVAVCHLGRARTEAAIVVANRVQYAPLHFEARAVCLSSAALSKWRHGLEVGGHPIDAESQLRHSVAEVPEVETVRAWEPCMQQCGIFLLPPSVKAFAADLRAELFSLPEVSFPKTSHAILNVWVDGSAVDCLDPRITCTGSGIFFACDSPCNLSFPVLGPVQTAYRAELAARRHQPVRVHTDCQDVVDHFNHFARDGFLDCAGTDIWLLLLPLLRVMTVPMRWHWMLRKCVICHPMLVPVFKHMTQLCSACTSVWWLSSQRATGSLKGLAFTFLAAVLTPAALQMIVVMTGLLLQVTCQAFLCGFRLPNRPLVRVNFVGVPVKKPLLALIVLKWIRTGCLSTQLENSFMLSLISLEPSAPAGQDY</sequence>
<dbReference type="PANTHER" id="PTHR47027">
    <property type="entry name" value="REVERSE TRANSCRIPTASE DOMAIN-CONTAINING PROTEIN"/>
    <property type="match status" value="1"/>
</dbReference>
<feature type="domain" description="Reverse transcriptase" evidence="1">
    <location>
        <begin position="115"/>
        <end position="322"/>
    </location>
</feature>
<proteinExistence type="predicted"/>
<comment type="caution">
    <text evidence="2">The sequence shown here is derived from an EMBL/GenBank/DDBJ whole genome shotgun (WGS) entry which is preliminary data.</text>
</comment>
<gene>
    <name evidence="2" type="ORF">AK812_SmicGene40607</name>
</gene>
<organism evidence="2 3">
    <name type="scientific">Symbiodinium microadriaticum</name>
    <name type="common">Dinoflagellate</name>
    <name type="synonym">Zooxanthella microadriatica</name>
    <dbReference type="NCBI Taxonomy" id="2951"/>
    <lineage>
        <taxon>Eukaryota</taxon>
        <taxon>Sar</taxon>
        <taxon>Alveolata</taxon>
        <taxon>Dinophyceae</taxon>
        <taxon>Suessiales</taxon>
        <taxon>Symbiodiniaceae</taxon>
        <taxon>Symbiodinium</taxon>
    </lineage>
</organism>
<name>A0A1Q9C8B0_SYMMI</name>
<keyword evidence="3" id="KW-1185">Reference proteome</keyword>
<evidence type="ECO:0000259" key="1">
    <source>
        <dbReference type="Pfam" id="PF00078"/>
    </source>
</evidence>
<dbReference type="PANTHER" id="PTHR47027:SF20">
    <property type="entry name" value="REVERSE TRANSCRIPTASE-LIKE PROTEIN WITH RNA-DIRECTED DNA POLYMERASE DOMAIN"/>
    <property type="match status" value="1"/>
</dbReference>
<protein>
    <recommendedName>
        <fullName evidence="1">Reverse transcriptase domain-containing protein</fullName>
    </recommendedName>
</protein>
<dbReference type="Proteomes" id="UP000186817">
    <property type="component" value="Unassembled WGS sequence"/>
</dbReference>
<evidence type="ECO:0000313" key="3">
    <source>
        <dbReference type="Proteomes" id="UP000186817"/>
    </source>
</evidence>
<dbReference type="EMBL" id="LSRX01001520">
    <property type="protein sequence ID" value="OLP79141.1"/>
    <property type="molecule type" value="Genomic_DNA"/>
</dbReference>
<dbReference type="OrthoDB" id="431999at2759"/>
<dbReference type="Pfam" id="PF00078">
    <property type="entry name" value="RVT_1"/>
    <property type="match status" value="1"/>
</dbReference>
<dbReference type="InterPro" id="IPR000477">
    <property type="entry name" value="RT_dom"/>
</dbReference>
<evidence type="ECO:0000313" key="2">
    <source>
        <dbReference type="EMBL" id="OLP79141.1"/>
    </source>
</evidence>
<reference evidence="2 3" key="1">
    <citation type="submission" date="2016-02" db="EMBL/GenBank/DDBJ databases">
        <title>Genome analysis of coral dinoflagellate symbionts highlights evolutionary adaptations to a symbiotic lifestyle.</title>
        <authorList>
            <person name="Aranda M."/>
            <person name="Li Y."/>
            <person name="Liew Y.J."/>
            <person name="Baumgarten S."/>
            <person name="Simakov O."/>
            <person name="Wilson M."/>
            <person name="Piel J."/>
            <person name="Ashoor H."/>
            <person name="Bougouffa S."/>
            <person name="Bajic V.B."/>
            <person name="Ryu T."/>
            <person name="Ravasi T."/>
            <person name="Bayer T."/>
            <person name="Micklem G."/>
            <person name="Kim H."/>
            <person name="Bhak J."/>
            <person name="Lajeunesse T.C."/>
            <person name="Voolstra C.R."/>
        </authorList>
    </citation>
    <scope>NUCLEOTIDE SEQUENCE [LARGE SCALE GENOMIC DNA]</scope>
    <source>
        <strain evidence="2 3">CCMP2467</strain>
    </source>
</reference>
<accession>A0A1Q9C8B0</accession>